<feature type="non-terminal residue" evidence="1">
    <location>
        <position position="113"/>
    </location>
</feature>
<evidence type="ECO:0000313" key="1">
    <source>
        <dbReference type="EMBL" id="GAI84325.1"/>
    </source>
</evidence>
<gene>
    <name evidence="1" type="ORF">S12H4_19511</name>
</gene>
<sequence>MDLKRENDYASFNLEFIRKRDGDPTYNLSSGDSLGMITFSGWYDGQIEGVKIEAIVDGTVSGAEDMPGRVEISTTPDGEWDPVLRMTIDNAGNIKMGDGAWTNYVNIDNLGVL</sequence>
<proteinExistence type="predicted"/>
<dbReference type="AlphaFoldDB" id="X1T9U6"/>
<organism evidence="1">
    <name type="scientific">marine sediment metagenome</name>
    <dbReference type="NCBI Taxonomy" id="412755"/>
    <lineage>
        <taxon>unclassified sequences</taxon>
        <taxon>metagenomes</taxon>
        <taxon>ecological metagenomes</taxon>
    </lineage>
</organism>
<accession>X1T9U6</accession>
<name>X1T9U6_9ZZZZ</name>
<reference evidence="1" key="1">
    <citation type="journal article" date="2014" name="Front. Microbiol.">
        <title>High frequency of phylogenetically diverse reductive dehalogenase-homologous genes in deep subseafloor sedimentary metagenomes.</title>
        <authorList>
            <person name="Kawai M."/>
            <person name="Futagami T."/>
            <person name="Toyoda A."/>
            <person name="Takaki Y."/>
            <person name="Nishi S."/>
            <person name="Hori S."/>
            <person name="Arai W."/>
            <person name="Tsubouchi T."/>
            <person name="Morono Y."/>
            <person name="Uchiyama I."/>
            <person name="Ito T."/>
            <person name="Fujiyama A."/>
            <person name="Inagaki F."/>
            <person name="Takami H."/>
        </authorList>
    </citation>
    <scope>NUCLEOTIDE SEQUENCE</scope>
    <source>
        <strain evidence="1">Expedition CK06-06</strain>
    </source>
</reference>
<protein>
    <submittedName>
        <fullName evidence="1">Uncharacterized protein</fullName>
    </submittedName>
</protein>
<dbReference type="EMBL" id="BARW01009766">
    <property type="protein sequence ID" value="GAI84325.1"/>
    <property type="molecule type" value="Genomic_DNA"/>
</dbReference>
<comment type="caution">
    <text evidence="1">The sequence shown here is derived from an EMBL/GenBank/DDBJ whole genome shotgun (WGS) entry which is preliminary data.</text>
</comment>